<reference evidence="2" key="1">
    <citation type="journal article" date="2019" name="Int. J. Syst. Evol. Microbiol.">
        <title>The Global Catalogue of Microorganisms (GCM) 10K type strain sequencing project: providing services to taxonomists for standard genome sequencing and annotation.</title>
        <authorList>
            <consortium name="The Broad Institute Genomics Platform"/>
            <consortium name="The Broad Institute Genome Sequencing Center for Infectious Disease"/>
            <person name="Wu L."/>
            <person name="Ma J."/>
        </authorList>
    </citation>
    <scope>NUCLEOTIDE SEQUENCE [LARGE SCALE GENOMIC DNA]</scope>
    <source>
        <strain evidence="2">NBRC 105001</strain>
    </source>
</reference>
<comment type="caution">
    <text evidence="1">The sequence shown here is derived from an EMBL/GenBank/DDBJ whole genome shotgun (WGS) entry which is preliminary data.</text>
</comment>
<proteinExistence type="predicted"/>
<accession>A0ABQ6AK54</accession>
<evidence type="ECO:0000313" key="1">
    <source>
        <dbReference type="EMBL" id="GLR75256.1"/>
    </source>
</evidence>
<evidence type="ECO:0008006" key="3">
    <source>
        <dbReference type="Google" id="ProtNLM"/>
    </source>
</evidence>
<protein>
    <recommendedName>
        <fullName evidence="3">Transposase</fullName>
    </recommendedName>
</protein>
<dbReference type="EMBL" id="BSOU01000005">
    <property type="protein sequence ID" value="GLR75256.1"/>
    <property type="molecule type" value="Genomic_DNA"/>
</dbReference>
<dbReference type="Proteomes" id="UP001156660">
    <property type="component" value="Unassembled WGS sequence"/>
</dbReference>
<name>A0ABQ6AK54_9GAMM</name>
<organism evidence="1 2">
    <name type="scientific">Aliivibrio sifiae</name>
    <dbReference type="NCBI Taxonomy" id="566293"/>
    <lineage>
        <taxon>Bacteria</taxon>
        <taxon>Pseudomonadati</taxon>
        <taxon>Pseudomonadota</taxon>
        <taxon>Gammaproteobacteria</taxon>
        <taxon>Vibrionales</taxon>
        <taxon>Vibrionaceae</taxon>
        <taxon>Aliivibrio</taxon>
    </lineage>
</organism>
<keyword evidence="2" id="KW-1185">Reference proteome</keyword>
<gene>
    <name evidence="1" type="ORF">GCM10007855_21300</name>
</gene>
<sequence length="79" mass="9054">MSLNAIGNGTFLGRKKGRKTRVAKLIRIKTENQASTWPAKYTPIKLKEKAQSKVIESKYDMIHPYNISNGCILNEIRYQ</sequence>
<evidence type="ECO:0000313" key="2">
    <source>
        <dbReference type="Proteomes" id="UP001156660"/>
    </source>
</evidence>